<dbReference type="EMBL" id="JAGPXD010000003">
    <property type="protein sequence ID" value="KAH7362707.1"/>
    <property type="molecule type" value="Genomic_DNA"/>
</dbReference>
<keyword evidence="5" id="KW-0503">Monooxygenase</keyword>
<comment type="caution">
    <text evidence="5">The sequence shown here is derived from an EMBL/GenBank/DDBJ whole genome shotgun (WGS) entry which is preliminary data.</text>
</comment>
<dbReference type="Gene3D" id="3.50.50.60">
    <property type="entry name" value="FAD/NAD(P)-binding domain"/>
    <property type="match status" value="2"/>
</dbReference>
<evidence type="ECO:0000256" key="1">
    <source>
        <dbReference type="ARBA" id="ARBA00009183"/>
    </source>
</evidence>
<reference evidence="5" key="1">
    <citation type="journal article" date="2021" name="Nat. Commun.">
        <title>Genetic determinants of endophytism in the Arabidopsis root mycobiome.</title>
        <authorList>
            <person name="Mesny F."/>
            <person name="Miyauchi S."/>
            <person name="Thiergart T."/>
            <person name="Pickel B."/>
            <person name="Atanasova L."/>
            <person name="Karlsson M."/>
            <person name="Huettel B."/>
            <person name="Barry K.W."/>
            <person name="Haridas S."/>
            <person name="Chen C."/>
            <person name="Bauer D."/>
            <person name="Andreopoulos W."/>
            <person name="Pangilinan J."/>
            <person name="LaButti K."/>
            <person name="Riley R."/>
            <person name="Lipzen A."/>
            <person name="Clum A."/>
            <person name="Drula E."/>
            <person name="Henrissat B."/>
            <person name="Kohler A."/>
            <person name="Grigoriev I.V."/>
            <person name="Martin F.M."/>
            <person name="Hacquard S."/>
        </authorList>
    </citation>
    <scope>NUCLEOTIDE SEQUENCE</scope>
    <source>
        <strain evidence="5">MPI-CAGE-AT-0016</strain>
    </source>
</reference>
<dbReference type="GO" id="GO:0004499">
    <property type="term" value="F:N,N-dimethylaniline monooxygenase activity"/>
    <property type="evidence" value="ECO:0007669"/>
    <property type="project" value="InterPro"/>
</dbReference>
<sequence length="504" mass="56802">MVAKRVAVIGAGPSGAIATDALVKEQAFETIRVFDRRGAIGGTWVYTPHLPAKIPSLADLIAGNADLAVPIPEQLPAATPKSAQVNNHQLRFSDSALHDNLHSNITPSIMSFTQEPFPDKLSQRTLEKYGPGAPFRHREIIREWIEGIFTRNGNDKLLELNTTVERAVKSNGEWVLTLRRETPGEDFWWEEKFDALVVASGHYNVPWLPDIPGLTEYDARFPGRIVHSKHFRGPEQYKGKRVIVLGGSVSSHEILHEILPTAQHPVYSSLRSDPIPAFGWAPFNHPHVVVRPQISRFDPVTGLVHFSDGSKLEDVDHVIFGTGYTFSLPYLPQIQEKIKKEYRRLPGVYQHTWNIDDPSLAFIGMLGGGFTFRIYEWQAVAVARQLARRGKALPPVEEQREWERERVARLKGGKDYYSIALDYEGFFEFLRITAGEPAPGTTGRVLPPFDKNDLAVWTGMVAVKVRGFVEESRRAEEEEKRKREAEELQRAGATVDAWRPRAKL</sequence>
<dbReference type="InterPro" id="IPR020946">
    <property type="entry name" value="Flavin_mOase-like"/>
</dbReference>
<dbReference type="Proteomes" id="UP000813385">
    <property type="component" value="Unassembled WGS sequence"/>
</dbReference>
<organism evidence="5 6">
    <name type="scientific">Plectosphaerella cucumerina</name>
    <dbReference type="NCBI Taxonomy" id="40658"/>
    <lineage>
        <taxon>Eukaryota</taxon>
        <taxon>Fungi</taxon>
        <taxon>Dikarya</taxon>
        <taxon>Ascomycota</taxon>
        <taxon>Pezizomycotina</taxon>
        <taxon>Sordariomycetes</taxon>
        <taxon>Hypocreomycetidae</taxon>
        <taxon>Glomerellales</taxon>
        <taxon>Plectosphaerellaceae</taxon>
        <taxon>Plectosphaerella</taxon>
    </lineage>
</organism>
<dbReference type="SUPFAM" id="SSF51905">
    <property type="entry name" value="FAD/NAD(P)-binding domain"/>
    <property type="match status" value="2"/>
</dbReference>
<protein>
    <submittedName>
        <fullName evidence="5">Thiol-specific monooxygenase</fullName>
    </submittedName>
</protein>
<keyword evidence="4" id="KW-0560">Oxidoreductase</keyword>
<dbReference type="InterPro" id="IPR050346">
    <property type="entry name" value="FMO-like"/>
</dbReference>
<dbReference type="GO" id="GO:0050661">
    <property type="term" value="F:NADP binding"/>
    <property type="evidence" value="ECO:0007669"/>
    <property type="project" value="InterPro"/>
</dbReference>
<evidence type="ECO:0000313" key="6">
    <source>
        <dbReference type="Proteomes" id="UP000813385"/>
    </source>
</evidence>
<keyword evidence="3" id="KW-0274">FAD</keyword>
<dbReference type="Pfam" id="PF00743">
    <property type="entry name" value="FMO-like"/>
    <property type="match status" value="2"/>
</dbReference>
<dbReference type="OrthoDB" id="66881at2759"/>
<evidence type="ECO:0000256" key="4">
    <source>
        <dbReference type="ARBA" id="ARBA00023002"/>
    </source>
</evidence>
<dbReference type="PRINTS" id="PR00419">
    <property type="entry name" value="ADXRDTASE"/>
</dbReference>
<comment type="similarity">
    <text evidence="1">Belongs to the FMO family.</text>
</comment>
<accession>A0A8K0TFY3</accession>
<name>A0A8K0TFY3_9PEZI</name>
<dbReference type="PANTHER" id="PTHR23023">
    <property type="entry name" value="DIMETHYLANILINE MONOOXYGENASE"/>
    <property type="match status" value="1"/>
</dbReference>
<keyword evidence="2" id="KW-0285">Flavoprotein</keyword>
<keyword evidence="6" id="KW-1185">Reference proteome</keyword>
<evidence type="ECO:0000256" key="3">
    <source>
        <dbReference type="ARBA" id="ARBA00022827"/>
    </source>
</evidence>
<dbReference type="GO" id="GO:0050660">
    <property type="term" value="F:flavin adenine dinucleotide binding"/>
    <property type="evidence" value="ECO:0007669"/>
    <property type="project" value="InterPro"/>
</dbReference>
<evidence type="ECO:0000313" key="5">
    <source>
        <dbReference type="EMBL" id="KAH7362707.1"/>
    </source>
</evidence>
<evidence type="ECO:0000256" key="2">
    <source>
        <dbReference type="ARBA" id="ARBA00022630"/>
    </source>
</evidence>
<proteinExistence type="inferred from homology"/>
<dbReference type="AlphaFoldDB" id="A0A8K0TFY3"/>
<gene>
    <name evidence="5" type="ORF">B0T11DRAFT_352652</name>
</gene>
<dbReference type="InterPro" id="IPR036188">
    <property type="entry name" value="FAD/NAD-bd_sf"/>
</dbReference>